<comment type="caution">
    <text evidence="2">The sequence shown here is derived from an EMBL/GenBank/DDBJ whole genome shotgun (WGS) entry which is preliminary data.</text>
</comment>
<protein>
    <submittedName>
        <fullName evidence="2">Uncharacterized protein</fullName>
    </submittedName>
</protein>
<sequence>MEGVTLLISRYPGPDELDAVQVYIPSSSRVARDTCSSIWDADPSVDSVSDTSSLDQSSVKGSRV</sequence>
<reference evidence="2 3" key="1">
    <citation type="submission" date="2019-05" db="EMBL/GenBank/DDBJ databases">
        <title>Another draft genome of Portunus trituberculatus and its Hox gene families provides insights of decapod evolution.</title>
        <authorList>
            <person name="Jeong J.-H."/>
            <person name="Song I."/>
            <person name="Kim S."/>
            <person name="Choi T."/>
            <person name="Kim D."/>
            <person name="Ryu S."/>
            <person name="Kim W."/>
        </authorList>
    </citation>
    <scope>NUCLEOTIDE SEQUENCE [LARGE SCALE GENOMIC DNA]</scope>
    <source>
        <tissue evidence="2">Muscle</tissue>
    </source>
</reference>
<evidence type="ECO:0000313" key="3">
    <source>
        <dbReference type="Proteomes" id="UP000324222"/>
    </source>
</evidence>
<dbReference type="Proteomes" id="UP000324222">
    <property type="component" value="Unassembled WGS sequence"/>
</dbReference>
<feature type="region of interest" description="Disordered" evidence="1">
    <location>
        <begin position="40"/>
        <end position="64"/>
    </location>
</feature>
<accession>A0A5B7CHB6</accession>
<name>A0A5B7CHB6_PORTR</name>
<evidence type="ECO:0000256" key="1">
    <source>
        <dbReference type="SAM" id="MobiDB-lite"/>
    </source>
</evidence>
<proteinExistence type="predicted"/>
<evidence type="ECO:0000313" key="2">
    <source>
        <dbReference type="EMBL" id="MPC08144.1"/>
    </source>
</evidence>
<gene>
    <name evidence="2" type="ORF">E2C01_000720</name>
</gene>
<dbReference type="AlphaFoldDB" id="A0A5B7CHB6"/>
<organism evidence="2 3">
    <name type="scientific">Portunus trituberculatus</name>
    <name type="common">Swimming crab</name>
    <name type="synonym">Neptunus trituberculatus</name>
    <dbReference type="NCBI Taxonomy" id="210409"/>
    <lineage>
        <taxon>Eukaryota</taxon>
        <taxon>Metazoa</taxon>
        <taxon>Ecdysozoa</taxon>
        <taxon>Arthropoda</taxon>
        <taxon>Crustacea</taxon>
        <taxon>Multicrustacea</taxon>
        <taxon>Malacostraca</taxon>
        <taxon>Eumalacostraca</taxon>
        <taxon>Eucarida</taxon>
        <taxon>Decapoda</taxon>
        <taxon>Pleocyemata</taxon>
        <taxon>Brachyura</taxon>
        <taxon>Eubrachyura</taxon>
        <taxon>Portunoidea</taxon>
        <taxon>Portunidae</taxon>
        <taxon>Portuninae</taxon>
        <taxon>Portunus</taxon>
    </lineage>
</organism>
<keyword evidence="3" id="KW-1185">Reference proteome</keyword>
<dbReference type="EMBL" id="VSRR010000019">
    <property type="protein sequence ID" value="MPC08144.1"/>
    <property type="molecule type" value="Genomic_DNA"/>
</dbReference>